<gene>
    <name evidence="7" type="ORF">HNAJ_LOCUS1572</name>
</gene>
<evidence type="ECO:0000256" key="4">
    <source>
        <dbReference type="ARBA" id="ARBA00023136"/>
    </source>
</evidence>
<dbReference type="GO" id="GO:0005254">
    <property type="term" value="F:chloride channel activity"/>
    <property type="evidence" value="ECO:0007669"/>
    <property type="project" value="UniProtKB-KW"/>
</dbReference>
<evidence type="ECO:0000256" key="6">
    <source>
        <dbReference type="RuleBase" id="RU363126"/>
    </source>
</evidence>
<evidence type="ECO:0000313" key="7">
    <source>
        <dbReference type="EMBL" id="VDN97431.1"/>
    </source>
</evidence>
<organism evidence="7 8">
    <name type="scientific">Rodentolepis nana</name>
    <name type="common">Dwarf tapeworm</name>
    <name type="synonym">Hymenolepis nana</name>
    <dbReference type="NCBI Taxonomy" id="102285"/>
    <lineage>
        <taxon>Eukaryota</taxon>
        <taxon>Metazoa</taxon>
        <taxon>Spiralia</taxon>
        <taxon>Lophotrochozoa</taxon>
        <taxon>Platyhelminthes</taxon>
        <taxon>Cestoda</taxon>
        <taxon>Eucestoda</taxon>
        <taxon>Cyclophyllidea</taxon>
        <taxon>Hymenolepididae</taxon>
        <taxon>Rodentolepis</taxon>
    </lineage>
</organism>
<evidence type="ECO:0000313" key="8">
    <source>
        <dbReference type="Proteomes" id="UP000278807"/>
    </source>
</evidence>
<feature type="transmembrane region" description="Helical" evidence="6">
    <location>
        <begin position="169"/>
        <end position="190"/>
    </location>
</feature>
<dbReference type="Pfam" id="PF01062">
    <property type="entry name" value="Bestrophin"/>
    <property type="match status" value="1"/>
</dbReference>
<keyword evidence="6" id="KW-0407">Ion channel</keyword>
<dbReference type="EMBL" id="UZAE01000629">
    <property type="protein sequence ID" value="VDN97431.1"/>
    <property type="molecule type" value="Genomic_DNA"/>
</dbReference>
<accession>A0A3P7UWH7</accession>
<protein>
    <recommendedName>
        <fullName evidence="6">Bestrophin homolog</fullName>
    </recommendedName>
</protein>
<evidence type="ECO:0000256" key="2">
    <source>
        <dbReference type="ARBA" id="ARBA00022692"/>
    </source>
</evidence>
<evidence type="ECO:0000256" key="1">
    <source>
        <dbReference type="ARBA" id="ARBA00004370"/>
    </source>
</evidence>
<reference evidence="7 8" key="1">
    <citation type="submission" date="2018-11" db="EMBL/GenBank/DDBJ databases">
        <authorList>
            <consortium name="Pathogen Informatics"/>
        </authorList>
    </citation>
    <scope>NUCLEOTIDE SEQUENCE [LARGE SCALE GENOMIC DNA]</scope>
</reference>
<dbReference type="GO" id="GO:0034707">
    <property type="term" value="C:chloride channel complex"/>
    <property type="evidence" value="ECO:0007669"/>
    <property type="project" value="UniProtKB-KW"/>
</dbReference>
<keyword evidence="8" id="KW-1185">Reference proteome</keyword>
<keyword evidence="4 6" id="KW-0472">Membrane</keyword>
<dbReference type="GO" id="GO:0005886">
    <property type="term" value="C:plasma membrane"/>
    <property type="evidence" value="ECO:0007669"/>
    <property type="project" value="UniProtKB-SubCell"/>
</dbReference>
<dbReference type="PANTHER" id="PTHR10736">
    <property type="entry name" value="BESTROPHIN"/>
    <property type="match status" value="1"/>
</dbReference>
<keyword evidence="2 6" id="KW-0812">Transmembrane</keyword>
<keyword evidence="6" id="KW-0406">Ion transport</keyword>
<dbReference type="Proteomes" id="UP000278807">
    <property type="component" value="Unassembled WGS sequence"/>
</dbReference>
<keyword evidence="6" id="KW-0868">Chloride</keyword>
<comment type="subcellular location">
    <subcellularLocation>
        <location evidence="6">Cell membrane</location>
        <topology evidence="6">Multi-pass membrane protein</topology>
    </subcellularLocation>
    <subcellularLocation>
        <location evidence="1">Membrane</location>
    </subcellularLocation>
</comment>
<name>A0A3P7UWH7_RODNA</name>
<dbReference type="OrthoDB" id="201595at2759"/>
<dbReference type="InterPro" id="IPR021134">
    <property type="entry name" value="Bestrophin-like"/>
</dbReference>
<feature type="transmembrane region" description="Helical" evidence="6">
    <location>
        <begin position="349"/>
        <end position="373"/>
    </location>
</feature>
<sequence>MFRSFANYCAYCAYSGERLPIYFVLGFFVDTIVARWWEQFCTLPWPDELAMLLCAYSRGNSDRVRMQRRTVMRYMNLAYVFASFDCCSRTRLRFPSEFSLISAGMATEQEIFTYIHSAPLNNVQSYMMPTIWADNLILQMRQEGSIVSDRAVEILLKEIMDFRGRLGTILCYDWISLPLVYTQIATLIVYSYTVSCIFSWQFSDADDIDIYIPLFGLLHFVFYMGWLKVAESMINPFGEDQDDFELDEIVERNLQISFQIVDSMYDTVPPLSRGVVLDNFESDRRASAASVGPRLSTVGNELFSGSLVNVNVNSGKRTLSNIFGISVQVRLRSPSEFSLVKVCGNYIDMFLFIFTCSCLGFHIPTSGLLYFFLYMGWLKVNMIEILK</sequence>
<comment type="similarity">
    <text evidence="5 6">Belongs to the anion channel-forming bestrophin (TC 1.A.46) family. Calcium-sensitive chloride channel subfamily.</text>
</comment>
<comment type="function">
    <text evidence="6">Forms chloride channels.</text>
</comment>
<keyword evidence="6" id="KW-1003">Cell membrane</keyword>
<dbReference type="AlphaFoldDB" id="A0A3P7UWH7"/>
<keyword evidence="6" id="KW-0813">Transport</keyword>
<evidence type="ECO:0000256" key="3">
    <source>
        <dbReference type="ARBA" id="ARBA00022989"/>
    </source>
</evidence>
<evidence type="ECO:0000256" key="5">
    <source>
        <dbReference type="ARBA" id="ARBA00034769"/>
    </source>
</evidence>
<keyword evidence="3 6" id="KW-1133">Transmembrane helix</keyword>
<dbReference type="InterPro" id="IPR000615">
    <property type="entry name" value="Bestrophin"/>
</dbReference>
<proteinExistence type="inferred from homology"/>
<keyword evidence="6" id="KW-0869">Chloride channel</keyword>
<feature type="transmembrane region" description="Helical" evidence="6">
    <location>
        <begin position="210"/>
        <end position="227"/>
    </location>
</feature>